<feature type="transmembrane region" description="Helical" evidence="7">
    <location>
        <begin position="279"/>
        <end position="300"/>
    </location>
</feature>
<feature type="region of interest" description="Disordered" evidence="6">
    <location>
        <begin position="1"/>
        <end position="39"/>
    </location>
</feature>
<feature type="transmembrane region" description="Helical" evidence="7">
    <location>
        <begin position="52"/>
        <end position="71"/>
    </location>
</feature>
<feature type="domain" description="Amino acid transporter transmembrane" evidence="8">
    <location>
        <begin position="53"/>
        <end position="454"/>
    </location>
</feature>
<evidence type="ECO:0000256" key="3">
    <source>
        <dbReference type="ARBA" id="ARBA00022692"/>
    </source>
</evidence>
<dbReference type="InterPro" id="IPR013057">
    <property type="entry name" value="AA_transpt_TM"/>
</dbReference>
<protein>
    <recommendedName>
        <fullName evidence="8">Amino acid transporter transmembrane domain-containing protein</fullName>
    </recommendedName>
</protein>
<keyword evidence="5 7" id="KW-0472">Membrane</keyword>
<dbReference type="Pfam" id="PF01490">
    <property type="entry name" value="Aa_trans"/>
    <property type="match status" value="1"/>
</dbReference>
<comment type="subcellular location">
    <subcellularLocation>
        <location evidence="1">Membrane</location>
    </subcellularLocation>
</comment>
<feature type="compositionally biased region" description="Acidic residues" evidence="6">
    <location>
        <begin position="13"/>
        <end position="22"/>
    </location>
</feature>
<evidence type="ECO:0000256" key="5">
    <source>
        <dbReference type="ARBA" id="ARBA00023136"/>
    </source>
</evidence>
<keyword evidence="3 7" id="KW-0812">Transmembrane</keyword>
<evidence type="ECO:0000256" key="2">
    <source>
        <dbReference type="ARBA" id="ARBA00022448"/>
    </source>
</evidence>
<evidence type="ECO:0000259" key="8">
    <source>
        <dbReference type="Pfam" id="PF01490"/>
    </source>
</evidence>
<feature type="transmembrane region" description="Helical" evidence="7">
    <location>
        <begin position="372"/>
        <end position="392"/>
    </location>
</feature>
<dbReference type="EMBL" id="CAUYUJ010006951">
    <property type="protein sequence ID" value="CAK0819136.1"/>
    <property type="molecule type" value="Genomic_DNA"/>
</dbReference>
<dbReference type="PANTHER" id="PTHR48017">
    <property type="entry name" value="OS05G0424000 PROTEIN-RELATED"/>
    <property type="match status" value="1"/>
</dbReference>
<feature type="transmembrane region" description="Helical" evidence="7">
    <location>
        <begin position="429"/>
        <end position="454"/>
    </location>
</feature>
<dbReference type="Proteomes" id="UP001189429">
    <property type="component" value="Unassembled WGS sequence"/>
</dbReference>
<feature type="transmembrane region" description="Helical" evidence="7">
    <location>
        <begin position="136"/>
        <end position="157"/>
    </location>
</feature>
<proteinExistence type="predicted"/>
<keyword evidence="10" id="KW-1185">Reference proteome</keyword>
<gene>
    <name evidence="9" type="ORF">PCOR1329_LOCUS21204</name>
</gene>
<feature type="transmembrane region" description="Helical" evidence="7">
    <location>
        <begin position="77"/>
        <end position="98"/>
    </location>
</feature>
<reference evidence="9" key="1">
    <citation type="submission" date="2023-10" db="EMBL/GenBank/DDBJ databases">
        <authorList>
            <person name="Chen Y."/>
            <person name="Shah S."/>
            <person name="Dougan E. K."/>
            <person name="Thang M."/>
            <person name="Chan C."/>
        </authorList>
    </citation>
    <scope>NUCLEOTIDE SEQUENCE [LARGE SCALE GENOMIC DNA]</scope>
</reference>
<feature type="transmembrane region" description="Helical" evidence="7">
    <location>
        <begin position="169"/>
        <end position="189"/>
    </location>
</feature>
<sequence length="503" mass="55097">MRSFVGNGSGCHEEEEEDESEQDEYHESDSTDDSCSTQEGIDAVNRKKNSGFSFFIISTAFTLGLVFSPSTLGSAGWYWGTAFWIYSIGSTWLSGIILGHCVMDAAERGVESTYPALVEDSFGSAGWYFAASMQILTYYMVNVSLLVNVADWCLLAYNGLHELSGGNSVQRDVCLWQLLLAAGLVTALLAQIRTFRHLLPFALLSLLSSIIRWLLLFYQVGYGDLVATCHPSFAGVTFKSVLNSLATTAFLFGGHGLFPEEIRELRRPRSYFPALHGTYVLLVTVYISNTYVAYAVWGQWTSADNQFNWPLNWATVTSAFLSVLWGLVEMATCHVLMLSLVERTSVVRKVLEAPRVLCGMSPKVATQARSSLLRLVFVLSEVFFAVMLSAAGLGNINALVGAFGFASLTYYAPFAVYWQQALRRGDAGLLFQVSCFLAILTGVALTLLGTYAAIRGMEEDLQTYTLFDTSRCTVSDVVNQASCDNPCRDAYGLNATSCPAAQG</sequence>
<organism evidence="9 10">
    <name type="scientific">Prorocentrum cordatum</name>
    <dbReference type="NCBI Taxonomy" id="2364126"/>
    <lineage>
        <taxon>Eukaryota</taxon>
        <taxon>Sar</taxon>
        <taxon>Alveolata</taxon>
        <taxon>Dinophyceae</taxon>
        <taxon>Prorocentrales</taxon>
        <taxon>Prorocentraceae</taxon>
        <taxon>Prorocentrum</taxon>
    </lineage>
</organism>
<feature type="transmembrane region" description="Helical" evidence="7">
    <location>
        <begin position="320"/>
        <end position="341"/>
    </location>
</feature>
<evidence type="ECO:0000313" key="10">
    <source>
        <dbReference type="Proteomes" id="UP001189429"/>
    </source>
</evidence>
<name>A0ABN9RJ58_9DINO</name>
<evidence type="ECO:0000256" key="7">
    <source>
        <dbReference type="SAM" id="Phobius"/>
    </source>
</evidence>
<evidence type="ECO:0000313" key="9">
    <source>
        <dbReference type="EMBL" id="CAK0819136.1"/>
    </source>
</evidence>
<comment type="caution">
    <text evidence="9">The sequence shown here is derived from an EMBL/GenBank/DDBJ whole genome shotgun (WGS) entry which is preliminary data.</text>
</comment>
<evidence type="ECO:0000256" key="4">
    <source>
        <dbReference type="ARBA" id="ARBA00022989"/>
    </source>
</evidence>
<feature type="transmembrane region" description="Helical" evidence="7">
    <location>
        <begin position="240"/>
        <end position="258"/>
    </location>
</feature>
<keyword evidence="4 7" id="KW-1133">Transmembrane helix</keyword>
<feature type="transmembrane region" description="Helical" evidence="7">
    <location>
        <begin position="201"/>
        <end position="220"/>
    </location>
</feature>
<evidence type="ECO:0000256" key="6">
    <source>
        <dbReference type="SAM" id="MobiDB-lite"/>
    </source>
</evidence>
<feature type="transmembrane region" description="Helical" evidence="7">
    <location>
        <begin position="398"/>
        <end position="417"/>
    </location>
</feature>
<evidence type="ECO:0000256" key="1">
    <source>
        <dbReference type="ARBA" id="ARBA00004370"/>
    </source>
</evidence>
<accession>A0ABN9RJ58</accession>
<keyword evidence="2" id="KW-0813">Transport</keyword>